<dbReference type="Proteomes" id="UP000823399">
    <property type="component" value="Unassembled WGS sequence"/>
</dbReference>
<evidence type="ECO:0000256" key="3">
    <source>
        <dbReference type="PROSITE-ProRule" id="PRU00221"/>
    </source>
</evidence>
<proteinExistence type="predicted"/>
<feature type="repeat" description="WD" evidence="3">
    <location>
        <begin position="34"/>
        <end position="68"/>
    </location>
</feature>
<dbReference type="RefSeq" id="XP_041297337.1">
    <property type="nucleotide sequence ID" value="XM_041429531.1"/>
</dbReference>
<evidence type="ECO:0000256" key="2">
    <source>
        <dbReference type="ARBA" id="ARBA00022737"/>
    </source>
</evidence>
<comment type="caution">
    <text evidence="4">The sequence shown here is derived from an EMBL/GenBank/DDBJ whole genome shotgun (WGS) entry which is preliminary data.</text>
</comment>
<dbReference type="SUPFAM" id="SSF82171">
    <property type="entry name" value="DPP6 N-terminal domain-like"/>
    <property type="match status" value="1"/>
</dbReference>
<dbReference type="Gene3D" id="2.130.10.10">
    <property type="entry name" value="YVTN repeat-like/Quinoprotein amine dehydrogenase"/>
    <property type="match status" value="2"/>
</dbReference>
<sequence>MASSSTQPGATLNELILTPIMTLKGHEPFNHCYVSSMCYFPDGKQMISGLGDKTARRWNLRAGKEIEEAREVCEQRVIAVEVSRDGQWIVIAGGDLNCGELKVCEVKTGIVKTFEDPSRGEIDCIDISADNTLLACRSNDDTLRIWSLDTGKLSAGPFRNYNGLGMGTVRFSRDSKKLAFKSIVADWLDVWDIEIQKVDVRVGKKPNKCGVMSHVPMFWTTKDKTIVAVLDLNKNEDWTTDHKTIYELDALTLKTVGAPFEGHTIKINGLALSFDCALLASASCLDIKLWAFESRQLLASFDVRSVNYLILSPDSHQLAYSTLGSNIHICDIPPKIIATIWPNTNEPKNSNILNVCDPYIHLRIH</sequence>
<dbReference type="AlphaFoldDB" id="A0A9P7FGQ9"/>
<accession>A0A9P7FGQ9</accession>
<keyword evidence="2" id="KW-0677">Repeat</keyword>
<gene>
    <name evidence="4" type="ORF">F5147DRAFT_386033</name>
</gene>
<dbReference type="Pfam" id="PF00400">
    <property type="entry name" value="WD40"/>
    <property type="match status" value="3"/>
</dbReference>
<name>A0A9P7FGQ9_9AGAM</name>
<dbReference type="InterPro" id="IPR015943">
    <property type="entry name" value="WD40/YVTN_repeat-like_dom_sf"/>
</dbReference>
<keyword evidence="1 3" id="KW-0853">WD repeat</keyword>
<evidence type="ECO:0000313" key="5">
    <source>
        <dbReference type="Proteomes" id="UP000823399"/>
    </source>
</evidence>
<dbReference type="OrthoDB" id="2686672at2759"/>
<dbReference type="PROSITE" id="PS50082">
    <property type="entry name" value="WD_REPEATS_2"/>
    <property type="match status" value="2"/>
</dbReference>
<protein>
    <submittedName>
        <fullName evidence="4">Uncharacterized protein</fullName>
    </submittedName>
</protein>
<keyword evidence="5" id="KW-1185">Reference proteome</keyword>
<dbReference type="GeneID" id="64691790"/>
<dbReference type="PANTHER" id="PTHR19848">
    <property type="entry name" value="WD40 REPEAT PROTEIN"/>
    <property type="match status" value="1"/>
</dbReference>
<dbReference type="PANTHER" id="PTHR19848:SF8">
    <property type="entry name" value="F-BOX AND WD REPEAT DOMAIN CONTAINING 7"/>
    <property type="match status" value="1"/>
</dbReference>
<dbReference type="EMBL" id="JABBWM010000007">
    <property type="protein sequence ID" value="KAG2115958.1"/>
    <property type="molecule type" value="Genomic_DNA"/>
</dbReference>
<reference evidence="4" key="1">
    <citation type="journal article" date="2020" name="New Phytol.">
        <title>Comparative genomics reveals dynamic genome evolution in host specialist ectomycorrhizal fungi.</title>
        <authorList>
            <person name="Lofgren L.A."/>
            <person name="Nguyen N.H."/>
            <person name="Vilgalys R."/>
            <person name="Ruytinx J."/>
            <person name="Liao H.L."/>
            <person name="Branco S."/>
            <person name="Kuo A."/>
            <person name="LaButti K."/>
            <person name="Lipzen A."/>
            <person name="Andreopoulos W."/>
            <person name="Pangilinan J."/>
            <person name="Riley R."/>
            <person name="Hundley H."/>
            <person name="Na H."/>
            <person name="Barry K."/>
            <person name="Grigoriev I.V."/>
            <person name="Stajich J.E."/>
            <person name="Kennedy P.G."/>
        </authorList>
    </citation>
    <scope>NUCLEOTIDE SEQUENCE</scope>
    <source>
        <strain evidence="4">FC423</strain>
    </source>
</reference>
<evidence type="ECO:0000313" key="4">
    <source>
        <dbReference type="EMBL" id="KAG2115958.1"/>
    </source>
</evidence>
<evidence type="ECO:0000256" key="1">
    <source>
        <dbReference type="ARBA" id="ARBA00022574"/>
    </source>
</evidence>
<feature type="repeat" description="WD" evidence="3">
    <location>
        <begin position="115"/>
        <end position="156"/>
    </location>
</feature>
<dbReference type="SMART" id="SM00320">
    <property type="entry name" value="WD40"/>
    <property type="match status" value="4"/>
</dbReference>
<organism evidence="4 5">
    <name type="scientific">Suillus discolor</name>
    <dbReference type="NCBI Taxonomy" id="1912936"/>
    <lineage>
        <taxon>Eukaryota</taxon>
        <taxon>Fungi</taxon>
        <taxon>Dikarya</taxon>
        <taxon>Basidiomycota</taxon>
        <taxon>Agaricomycotina</taxon>
        <taxon>Agaricomycetes</taxon>
        <taxon>Agaricomycetidae</taxon>
        <taxon>Boletales</taxon>
        <taxon>Suillineae</taxon>
        <taxon>Suillaceae</taxon>
        <taxon>Suillus</taxon>
    </lineage>
</organism>
<dbReference type="InterPro" id="IPR001680">
    <property type="entry name" value="WD40_rpt"/>
</dbReference>